<keyword evidence="6 10" id="KW-0472">Membrane</keyword>
<keyword evidence="14" id="KW-1185">Reference proteome</keyword>
<proteinExistence type="predicted"/>
<comment type="caution">
    <text evidence="13">The sequence shown here is derived from an EMBL/GenBank/DDBJ whole genome shotgun (WGS) entry which is preliminary data.</text>
</comment>
<dbReference type="InterPro" id="IPR051474">
    <property type="entry name" value="Anti-sigma-K/W_factor"/>
</dbReference>
<dbReference type="InterPro" id="IPR041916">
    <property type="entry name" value="Anti_sigma_zinc_sf"/>
</dbReference>
<feature type="transmembrane region" description="Helical" evidence="10">
    <location>
        <begin position="103"/>
        <end position="121"/>
    </location>
</feature>
<evidence type="ECO:0000256" key="7">
    <source>
        <dbReference type="ARBA" id="ARBA00023163"/>
    </source>
</evidence>
<accession>A0ABT1QGL5</accession>
<evidence type="ECO:0000256" key="6">
    <source>
        <dbReference type="ARBA" id="ARBA00023136"/>
    </source>
</evidence>
<dbReference type="EMBL" id="JANFQF010000010">
    <property type="protein sequence ID" value="MCQ4120250.1"/>
    <property type="molecule type" value="Genomic_DNA"/>
</dbReference>
<dbReference type="InterPro" id="IPR053877">
    <property type="entry name" value="RskA_N"/>
</dbReference>
<feature type="domain" description="Anti-sigma K factor RskA C-terminal" evidence="11">
    <location>
        <begin position="104"/>
        <end position="239"/>
    </location>
</feature>
<evidence type="ECO:0000256" key="3">
    <source>
        <dbReference type="ARBA" id="ARBA00022692"/>
    </source>
</evidence>
<evidence type="ECO:0000256" key="10">
    <source>
        <dbReference type="SAM" id="Phobius"/>
    </source>
</evidence>
<dbReference type="Pfam" id="PF10099">
    <property type="entry name" value="RskA_C"/>
    <property type="match status" value="1"/>
</dbReference>
<evidence type="ECO:0000256" key="2">
    <source>
        <dbReference type="ARBA" id="ARBA00022475"/>
    </source>
</evidence>
<dbReference type="Gene3D" id="1.10.10.1320">
    <property type="entry name" value="Anti-sigma factor, zinc-finger domain"/>
    <property type="match status" value="1"/>
</dbReference>
<evidence type="ECO:0000256" key="1">
    <source>
        <dbReference type="ARBA" id="ARBA00004162"/>
    </source>
</evidence>
<gene>
    <name evidence="13" type="ORF">NOF53_13880</name>
</gene>
<keyword evidence="4 10" id="KW-1133">Transmembrane helix</keyword>
<dbReference type="PANTHER" id="PTHR37461">
    <property type="entry name" value="ANTI-SIGMA-K FACTOR RSKA"/>
    <property type="match status" value="1"/>
</dbReference>
<dbReference type="Proteomes" id="UP001524501">
    <property type="component" value="Unassembled WGS sequence"/>
</dbReference>
<evidence type="ECO:0000256" key="9">
    <source>
        <dbReference type="ARBA" id="ARBA00030803"/>
    </source>
</evidence>
<evidence type="ECO:0000256" key="5">
    <source>
        <dbReference type="ARBA" id="ARBA00023015"/>
    </source>
</evidence>
<evidence type="ECO:0000256" key="4">
    <source>
        <dbReference type="ARBA" id="ARBA00022989"/>
    </source>
</evidence>
<dbReference type="RefSeq" id="WP_255969230.1">
    <property type="nucleotide sequence ID" value="NZ_JANFQF010000010.1"/>
</dbReference>
<protein>
    <recommendedName>
        <fullName evidence="9">Regulator of SigK</fullName>
    </recommendedName>
    <alternativeName>
        <fullName evidence="8">Sigma-K anti-sigma factor RskA</fullName>
    </alternativeName>
</protein>
<evidence type="ECO:0000256" key="8">
    <source>
        <dbReference type="ARBA" id="ARBA00029829"/>
    </source>
</evidence>
<name>A0ABT1QGL5_9NOCA</name>
<dbReference type="PANTHER" id="PTHR37461:SF1">
    <property type="entry name" value="ANTI-SIGMA-K FACTOR RSKA"/>
    <property type="match status" value="1"/>
</dbReference>
<evidence type="ECO:0000259" key="12">
    <source>
        <dbReference type="Pfam" id="PF22618"/>
    </source>
</evidence>
<evidence type="ECO:0000313" key="13">
    <source>
        <dbReference type="EMBL" id="MCQ4120250.1"/>
    </source>
</evidence>
<organism evidence="13 14">
    <name type="scientific">Rhodococcus tibetensis</name>
    <dbReference type="NCBI Taxonomy" id="2965064"/>
    <lineage>
        <taxon>Bacteria</taxon>
        <taxon>Bacillati</taxon>
        <taxon>Actinomycetota</taxon>
        <taxon>Actinomycetes</taxon>
        <taxon>Mycobacteriales</taxon>
        <taxon>Nocardiaceae</taxon>
        <taxon>Rhodococcus</taxon>
    </lineage>
</organism>
<reference evidence="13 14" key="1">
    <citation type="submission" date="2022-07" db="EMBL/GenBank/DDBJ databases">
        <title>Degradation activity of malathion, p-nitrophenol and potential low-temperature adaptation strategy of Rhodococcus sp. FXJ9.536.</title>
        <authorList>
            <person name="Huang J."/>
            <person name="Huang Y."/>
        </authorList>
    </citation>
    <scope>NUCLEOTIDE SEQUENCE [LARGE SCALE GENOMIC DNA]</scope>
    <source>
        <strain evidence="13 14">FXJ9.536</strain>
    </source>
</reference>
<dbReference type="InterPro" id="IPR018764">
    <property type="entry name" value="RskA_C"/>
</dbReference>
<sequence length="246" mass="25792">MNDELLAMVYPYALDALDDHERRELDAQLAAADKDTRAAFAAETRAIRETFAVVSEVGAVAPPTRLRARLLGQLGQLGQGSPQDAHEPVSLDHHRSRRRRWQVAVAAAAAVGILAGGTVIARQLTQGPDPTVAEEVLQAQDLRSSSTPIPGGGSATANYSKSENAVVLVMNDVVPPAADSVYQMWLLPESGDAPVPAGTMTPDDVLPTTTVVLDDVGSMAKLAFTVEPPGGSPQPTSNPFAVLALS</sequence>
<keyword evidence="5" id="KW-0805">Transcription regulation</keyword>
<keyword evidence="7" id="KW-0804">Transcription</keyword>
<comment type="subcellular location">
    <subcellularLocation>
        <location evidence="1">Cell membrane</location>
        <topology evidence="1">Single-pass membrane protein</topology>
    </subcellularLocation>
</comment>
<evidence type="ECO:0000259" key="11">
    <source>
        <dbReference type="Pfam" id="PF10099"/>
    </source>
</evidence>
<keyword evidence="2" id="KW-1003">Cell membrane</keyword>
<feature type="domain" description="Anti-sigma-K factor RskA N-terminal" evidence="12">
    <location>
        <begin position="5"/>
        <end position="52"/>
    </location>
</feature>
<dbReference type="Pfam" id="PF22618">
    <property type="entry name" value="RskA_N"/>
    <property type="match status" value="1"/>
</dbReference>
<evidence type="ECO:0000313" key="14">
    <source>
        <dbReference type="Proteomes" id="UP001524501"/>
    </source>
</evidence>
<keyword evidence="3 10" id="KW-0812">Transmembrane</keyword>